<dbReference type="GO" id="GO:0070573">
    <property type="term" value="F:metallodipeptidase activity"/>
    <property type="evidence" value="ECO:0007669"/>
    <property type="project" value="InterPro"/>
</dbReference>
<accession>A0A4V1G751</accession>
<protein>
    <submittedName>
        <fullName evidence="1">Membrane dipeptidase</fullName>
    </submittedName>
</protein>
<dbReference type="PANTHER" id="PTHR10443:SF12">
    <property type="entry name" value="DIPEPTIDASE"/>
    <property type="match status" value="1"/>
</dbReference>
<dbReference type="PROSITE" id="PS00869">
    <property type="entry name" value="RENAL_DIPEPTIDASE_1"/>
    <property type="match status" value="1"/>
</dbReference>
<dbReference type="InterPro" id="IPR000180">
    <property type="entry name" value="Dipep_AS"/>
</dbReference>
<keyword evidence="2" id="KW-1185">Reference proteome</keyword>
<dbReference type="OrthoDB" id="9804920at2"/>
<dbReference type="InterPro" id="IPR008257">
    <property type="entry name" value="Pept_M19"/>
</dbReference>
<reference evidence="1 2" key="1">
    <citation type="submission" date="2019-05" db="EMBL/GenBank/DDBJ databases">
        <title>Complete genome sequence of Izhakiella calystegiae KSNA2, an endophyte isolated from beach morning glory (Calystegia soldanella).</title>
        <authorList>
            <person name="Jiang L."/>
            <person name="Jeong J.C."/>
            <person name="Kim C.Y."/>
            <person name="Kim D.H."/>
            <person name="Kim S.W."/>
            <person name="Lee j."/>
        </authorList>
    </citation>
    <scope>NUCLEOTIDE SEQUENCE [LARGE SCALE GENOMIC DNA]</scope>
    <source>
        <strain evidence="1 2">KSNA2</strain>
    </source>
</reference>
<dbReference type="Gene3D" id="3.20.20.140">
    <property type="entry name" value="Metal-dependent hydrolases"/>
    <property type="match status" value="1"/>
</dbReference>
<evidence type="ECO:0000313" key="1">
    <source>
        <dbReference type="EMBL" id="QCT18427.1"/>
    </source>
</evidence>
<dbReference type="SUPFAM" id="SSF51556">
    <property type="entry name" value="Metallo-dependent hydrolases"/>
    <property type="match status" value="1"/>
</dbReference>
<dbReference type="PROSITE" id="PS51365">
    <property type="entry name" value="RENAL_DIPEPTIDASE_2"/>
    <property type="match status" value="1"/>
</dbReference>
<dbReference type="CDD" id="cd01301">
    <property type="entry name" value="rDP_like"/>
    <property type="match status" value="1"/>
</dbReference>
<dbReference type="Proteomes" id="UP000302163">
    <property type="component" value="Chromosome"/>
</dbReference>
<evidence type="ECO:0000313" key="2">
    <source>
        <dbReference type="Proteomes" id="UP000302163"/>
    </source>
</evidence>
<dbReference type="AlphaFoldDB" id="A0A4V1G751"/>
<dbReference type="KEGG" id="izh:FEM41_01605"/>
<dbReference type="GO" id="GO:0006508">
    <property type="term" value="P:proteolysis"/>
    <property type="evidence" value="ECO:0007669"/>
    <property type="project" value="InterPro"/>
</dbReference>
<organism evidence="1 2">
    <name type="scientific">Jejubacter calystegiae</name>
    <dbReference type="NCBI Taxonomy" id="2579935"/>
    <lineage>
        <taxon>Bacteria</taxon>
        <taxon>Pseudomonadati</taxon>
        <taxon>Pseudomonadota</taxon>
        <taxon>Gammaproteobacteria</taxon>
        <taxon>Enterobacterales</taxon>
        <taxon>Enterobacteriaceae</taxon>
        <taxon>Jejubacter</taxon>
    </lineage>
</organism>
<name>A0A4V1G751_9ENTR</name>
<dbReference type="Pfam" id="PF01244">
    <property type="entry name" value="Peptidase_M19"/>
    <property type="match status" value="1"/>
</dbReference>
<sequence length="348" mass="38052">MNNSMNKHAFPVFDGHNDLLLQLWMLSGSPIEDFLDGTMPGQLDYARMRQGGFVGGLFAVFVPPAHYVAQMLNISQEQAEQLSALEITERQMALLHELVGRSRGRARLCLNATEIENSIHDGAIAMVIHIEGAAALDADLSQLEGWYQSGLRSIGPFWNLPNAFGEGINGSFPGSPDSGPGLTQAGRQLIHACNRLGIMLDVSHMNQKAFFDTAELSDAPLVASHSNAHAICPQPRNLTDDQLTAIAASDGLVGVNFGNAFLRDDGKRESDTPLTQVVRHIDYLIEKLGEDRVGFGSDFDGTQTPDALRDVAALPHLIDALRQAGYPDSLLEKLCWRNWLRVLKQSWG</sequence>
<gene>
    <name evidence="1" type="ORF">FEM41_01605</name>
</gene>
<proteinExistence type="predicted"/>
<dbReference type="PANTHER" id="PTHR10443">
    <property type="entry name" value="MICROSOMAL DIPEPTIDASE"/>
    <property type="match status" value="1"/>
</dbReference>
<dbReference type="RefSeq" id="WP_138093798.1">
    <property type="nucleotide sequence ID" value="NZ_CP040428.1"/>
</dbReference>
<dbReference type="InterPro" id="IPR032466">
    <property type="entry name" value="Metal_Hydrolase"/>
</dbReference>
<dbReference type="EMBL" id="CP040428">
    <property type="protein sequence ID" value="QCT18427.1"/>
    <property type="molecule type" value="Genomic_DNA"/>
</dbReference>